<dbReference type="SUPFAM" id="SSF54675">
    <property type="entry name" value="Nicotinate/Quinolinate PRTase N-terminal domain-like"/>
    <property type="match status" value="1"/>
</dbReference>
<feature type="domain" description="Quinolinate phosphoribosyl transferase N-terminal" evidence="8">
    <location>
        <begin position="25"/>
        <end position="103"/>
    </location>
</feature>
<dbReference type="UniPathway" id="UPA00253">
    <property type="reaction ID" value="UER00457"/>
</dbReference>
<keyword evidence="10" id="KW-1185">Reference proteome</keyword>
<dbReference type="Pfam" id="PF02749">
    <property type="entry name" value="QRPTase_N"/>
    <property type="match status" value="1"/>
</dbReference>
<dbReference type="InterPro" id="IPR037128">
    <property type="entry name" value="Quinolinate_PRibosylTase_N_sf"/>
</dbReference>
<evidence type="ECO:0000256" key="2">
    <source>
        <dbReference type="ARBA" id="ARBA00013236"/>
    </source>
</evidence>
<keyword evidence="4" id="KW-0436">Ligase</keyword>
<dbReference type="GO" id="GO:0004514">
    <property type="term" value="F:nicotinate-nucleotide diphosphorylase (carboxylating) activity"/>
    <property type="evidence" value="ECO:0007669"/>
    <property type="project" value="UniProtKB-EC"/>
</dbReference>
<dbReference type="InterPro" id="IPR022412">
    <property type="entry name" value="Quinolinate_PRibosylTrfase_N"/>
</dbReference>
<dbReference type="EC" id="6.3.4.21" evidence="2"/>
<dbReference type="KEGG" id="mco:MCJ_003220"/>
<keyword evidence="3" id="KW-0597">Phosphoprotein</keyword>
<dbReference type="Proteomes" id="UP000001491">
    <property type="component" value="Chromosome"/>
</dbReference>
<dbReference type="SUPFAM" id="SSF51690">
    <property type="entry name" value="Nicotinate/Quinolinate PRTase C-terminal domain-like"/>
    <property type="match status" value="1"/>
</dbReference>
<dbReference type="GO" id="GO:0009435">
    <property type="term" value="P:NAD+ biosynthetic process"/>
    <property type="evidence" value="ECO:0007669"/>
    <property type="project" value="UniProtKB-UniPathway"/>
</dbReference>
<comment type="catalytic activity">
    <reaction evidence="6">
        <text>nicotinate beta-D-ribonucleotide + CO2 + diphosphate = quinolinate + 5-phospho-alpha-D-ribose 1-diphosphate + 2 H(+)</text>
        <dbReference type="Rhea" id="RHEA:12733"/>
        <dbReference type="ChEBI" id="CHEBI:15378"/>
        <dbReference type="ChEBI" id="CHEBI:16526"/>
        <dbReference type="ChEBI" id="CHEBI:29959"/>
        <dbReference type="ChEBI" id="CHEBI:33019"/>
        <dbReference type="ChEBI" id="CHEBI:57502"/>
        <dbReference type="ChEBI" id="CHEBI:58017"/>
        <dbReference type="EC" id="2.4.2.19"/>
    </reaction>
</comment>
<dbReference type="PIRSF" id="PIRSF000484">
    <property type="entry name" value="NAPRT"/>
    <property type="match status" value="1"/>
</dbReference>
<protein>
    <recommendedName>
        <fullName evidence="2">nicotinate phosphoribosyltransferase</fullName>
        <ecNumber evidence="2">6.3.4.21</ecNumber>
    </recommendedName>
</protein>
<dbReference type="HOGENOM" id="CLU_043773_1_0_14"/>
<reference evidence="10" key="1">
    <citation type="journal article" date="2009" name="BMC Bioinformatics">
        <title>The Mycoplasma conjunctivae genome sequencing, annotation and analysis.</title>
        <authorList>
            <person name="Calderon-Copete S.P."/>
            <person name="Wigger G."/>
            <person name="Wunderlin C."/>
            <person name="Schmidheini T."/>
            <person name="Frey J."/>
            <person name="Quail M.A."/>
            <person name="Falquet L."/>
        </authorList>
    </citation>
    <scope>NUCLEOTIDE SEQUENCE [LARGE SCALE GENOMIC DNA]</scope>
    <source>
        <strain evidence="10">ATCC 25834 / NCTC 10147 / HRC/581</strain>
    </source>
</reference>
<evidence type="ECO:0000256" key="7">
    <source>
        <dbReference type="ARBA" id="ARBA00048668"/>
    </source>
</evidence>
<evidence type="ECO:0000256" key="1">
    <source>
        <dbReference type="ARBA" id="ARBA00004952"/>
    </source>
</evidence>
<evidence type="ECO:0000256" key="4">
    <source>
        <dbReference type="ARBA" id="ARBA00022598"/>
    </source>
</evidence>
<keyword evidence="5" id="KW-0662">Pyridine nucleotide biosynthesis</keyword>
<evidence type="ECO:0000313" key="9">
    <source>
        <dbReference type="EMBL" id="CAT05013.1"/>
    </source>
</evidence>
<accession>C5J6C1</accession>
<dbReference type="InterPro" id="IPR013785">
    <property type="entry name" value="Aldolase_TIM"/>
</dbReference>
<dbReference type="GO" id="GO:0004516">
    <property type="term" value="F:nicotinate phosphoribosyltransferase activity"/>
    <property type="evidence" value="ECO:0007669"/>
    <property type="project" value="UniProtKB-EC"/>
</dbReference>
<proteinExistence type="predicted"/>
<dbReference type="PANTHER" id="PTHR43202:SF1">
    <property type="entry name" value="NICOTINATE PHOSPHORIBOSYLTRANSFERASE"/>
    <property type="match status" value="1"/>
</dbReference>
<organism evidence="9 10">
    <name type="scientific">Mesomycoplasma conjunctivae (strain ATCC 25834 / NCTC 10147 / HRC/581)</name>
    <name type="common">Mycoplasma conjunctivae</name>
    <dbReference type="NCBI Taxonomy" id="572263"/>
    <lineage>
        <taxon>Bacteria</taxon>
        <taxon>Bacillati</taxon>
        <taxon>Mycoplasmatota</taxon>
        <taxon>Mycoplasmoidales</taxon>
        <taxon>Metamycoplasmataceae</taxon>
        <taxon>Mesomycoplasma</taxon>
    </lineage>
</organism>
<sequence>MKKIQDYVSDYFIQTKKIVEKSKENKDNIVVLQFFQRQDFAILSGIDEAITLLKKHSKINNYTIRYLPEGSHISAKEVVLELEGRLQDFILYEGIIDGILSRSTSVATNAYNCIQAANGKEIIFMADRSDHYLLQEIDGKAARVGGITNFSSIAQAGKNYENFGSMPHALIQNFSGDLIKACHYYLKTFSNQKLIALVDFNNDVINDSLKVLKEFGEKLIGVRVDTSKAIADKMFTKPQKNQFGVSFDLITKLRQKLDENGGKHVKIIVSSGFDPKKIAEFEAKKAPVDAYGVGQYMLGIRSTFSADATVLNGKKIAKFGRSYAKNKRLIEYKNED</sequence>
<evidence type="ECO:0000256" key="3">
    <source>
        <dbReference type="ARBA" id="ARBA00022553"/>
    </source>
</evidence>
<name>C5J6C1_MESCH</name>
<dbReference type="Gene3D" id="3.20.20.70">
    <property type="entry name" value="Aldolase class I"/>
    <property type="match status" value="1"/>
</dbReference>
<evidence type="ECO:0000313" key="10">
    <source>
        <dbReference type="Proteomes" id="UP000001491"/>
    </source>
</evidence>
<dbReference type="InterPro" id="IPR053190">
    <property type="entry name" value="NAPRTase-like"/>
</dbReference>
<dbReference type="PANTHER" id="PTHR43202">
    <property type="entry name" value="NICOTINATE-NUCLEOTIDE PYROPHOSPHORYLASE"/>
    <property type="match status" value="1"/>
</dbReference>
<evidence type="ECO:0000256" key="6">
    <source>
        <dbReference type="ARBA" id="ARBA00047445"/>
    </source>
</evidence>
<evidence type="ECO:0000259" key="8">
    <source>
        <dbReference type="Pfam" id="PF02749"/>
    </source>
</evidence>
<comment type="pathway">
    <text evidence="1">Cofactor biosynthesis; NAD(+) biosynthesis; nicotinate D-ribonucleotide from nicotinate: step 1/1.</text>
</comment>
<dbReference type="NCBIfam" id="NF005529">
    <property type="entry name" value="PRK07188.1"/>
    <property type="match status" value="1"/>
</dbReference>
<dbReference type="eggNOG" id="COG1488">
    <property type="taxonomic scope" value="Bacteria"/>
</dbReference>
<dbReference type="InterPro" id="IPR007229">
    <property type="entry name" value="Nic_PRibTrfase-Fam"/>
</dbReference>
<gene>
    <name evidence="9" type="ordered locus">MCJ_003220</name>
</gene>
<dbReference type="InterPro" id="IPR036068">
    <property type="entry name" value="Nicotinate_pribotase-like_C"/>
</dbReference>
<dbReference type="Gene3D" id="3.90.1170.20">
    <property type="entry name" value="Quinolinate phosphoribosyl transferase, N-terminal domain"/>
    <property type="match status" value="1"/>
</dbReference>
<dbReference type="AlphaFoldDB" id="C5J6C1"/>
<evidence type="ECO:0000256" key="5">
    <source>
        <dbReference type="ARBA" id="ARBA00022642"/>
    </source>
</evidence>
<comment type="catalytic activity">
    <reaction evidence="7">
        <text>5-phospho-alpha-D-ribose 1-diphosphate + nicotinate + ATP + H2O = nicotinate beta-D-ribonucleotide + ADP + phosphate + diphosphate</text>
        <dbReference type="Rhea" id="RHEA:36163"/>
        <dbReference type="ChEBI" id="CHEBI:15377"/>
        <dbReference type="ChEBI" id="CHEBI:30616"/>
        <dbReference type="ChEBI" id="CHEBI:32544"/>
        <dbReference type="ChEBI" id="CHEBI:33019"/>
        <dbReference type="ChEBI" id="CHEBI:43474"/>
        <dbReference type="ChEBI" id="CHEBI:57502"/>
        <dbReference type="ChEBI" id="CHEBI:58017"/>
        <dbReference type="ChEBI" id="CHEBI:456216"/>
        <dbReference type="EC" id="6.3.4.21"/>
    </reaction>
</comment>
<dbReference type="EMBL" id="FM864216">
    <property type="protein sequence ID" value="CAT05013.1"/>
    <property type="molecule type" value="Genomic_DNA"/>
</dbReference>